<keyword evidence="1" id="KW-0378">Hydrolase</keyword>
<dbReference type="InterPro" id="IPR050272">
    <property type="entry name" value="Isochorismatase-like_hydrls"/>
</dbReference>
<feature type="domain" description="Isochorismatase-like" evidence="2">
    <location>
        <begin position="17"/>
        <end position="190"/>
    </location>
</feature>
<dbReference type="GO" id="GO:0016787">
    <property type="term" value="F:hydrolase activity"/>
    <property type="evidence" value="ECO:0007669"/>
    <property type="project" value="UniProtKB-KW"/>
</dbReference>
<evidence type="ECO:0000256" key="1">
    <source>
        <dbReference type="ARBA" id="ARBA00022801"/>
    </source>
</evidence>
<dbReference type="RefSeq" id="WP_094544073.1">
    <property type="nucleotide sequence ID" value="NZ_CP175671.1"/>
</dbReference>
<dbReference type="PANTHER" id="PTHR43540:SF6">
    <property type="entry name" value="ISOCHORISMATASE-LIKE DOMAIN-CONTAINING PROTEIN"/>
    <property type="match status" value="1"/>
</dbReference>
<dbReference type="SUPFAM" id="SSF52499">
    <property type="entry name" value="Isochorismatase-like hydrolases"/>
    <property type="match status" value="1"/>
</dbReference>
<dbReference type="Pfam" id="PF00857">
    <property type="entry name" value="Isochorismatase"/>
    <property type="match status" value="1"/>
</dbReference>
<keyword evidence="4" id="KW-1185">Reference proteome</keyword>
<dbReference type="PANTHER" id="PTHR43540">
    <property type="entry name" value="PEROXYUREIDOACRYLATE/UREIDOACRYLATE AMIDOHYDROLASE-RELATED"/>
    <property type="match status" value="1"/>
</dbReference>
<dbReference type="EMBL" id="NNRM01000039">
    <property type="protein sequence ID" value="OYR23513.1"/>
    <property type="molecule type" value="Genomic_DNA"/>
</dbReference>
<gene>
    <name evidence="3" type="ORF">CEV34_3517</name>
</gene>
<evidence type="ECO:0000313" key="3">
    <source>
        <dbReference type="EMBL" id="OYR23513.1"/>
    </source>
</evidence>
<name>A0A256G8T8_9HYPH</name>
<sequence>MLPETGITKGTLRAGSMHLCIDMQKLFGPGAPWHVPWAEAVLPNISRACEIFGERTIFTRFIPPQSPDDAIGAWKRYYYKWQNVTLERLDRDLLNLVDPLQRFVPPATILDKAVYSPWTQGLLQKLLYKKRVHTLIVTGAETDLCVLATLLGAVDRGYRVILVTDAVCSTSDASHDAILALCHQRLAEQLELTTTQQLIDAW</sequence>
<organism evidence="3 4">
    <name type="scientific">Brucella pseudogrignonensis</name>
    <dbReference type="NCBI Taxonomy" id="419475"/>
    <lineage>
        <taxon>Bacteria</taxon>
        <taxon>Pseudomonadati</taxon>
        <taxon>Pseudomonadota</taxon>
        <taxon>Alphaproteobacteria</taxon>
        <taxon>Hyphomicrobiales</taxon>
        <taxon>Brucellaceae</taxon>
        <taxon>Brucella/Ochrobactrum group</taxon>
        <taxon>Brucella</taxon>
    </lineage>
</organism>
<dbReference type="InterPro" id="IPR000868">
    <property type="entry name" value="Isochorismatase-like_dom"/>
</dbReference>
<comment type="caution">
    <text evidence="3">The sequence shown here is derived from an EMBL/GenBank/DDBJ whole genome shotgun (WGS) entry which is preliminary data.</text>
</comment>
<dbReference type="CDD" id="cd00431">
    <property type="entry name" value="cysteine_hydrolases"/>
    <property type="match status" value="1"/>
</dbReference>
<dbReference type="Proteomes" id="UP000216188">
    <property type="component" value="Unassembled WGS sequence"/>
</dbReference>
<dbReference type="AlphaFoldDB" id="A0A256G8T8"/>
<accession>A0A256G8T8</accession>
<protein>
    <submittedName>
        <fullName evidence="3">Isochorismatase family protein</fullName>
    </submittedName>
</protein>
<proteinExistence type="predicted"/>
<reference evidence="3 4" key="1">
    <citation type="submission" date="2017-07" db="EMBL/GenBank/DDBJ databases">
        <title>Phylogenetic study on the rhizospheric bacterium Ochrobactrum sp. A44.</title>
        <authorList>
            <person name="Krzyzanowska D.M."/>
            <person name="Ossowicki A."/>
            <person name="Rajewska M."/>
            <person name="Maciag T."/>
            <person name="Kaczynski Z."/>
            <person name="Czerwicka M."/>
            <person name="Jafra S."/>
        </authorList>
    </citation>
    <scope>NUCLEOTIDE SEQUENCE [LARGE SCALE GENOMIC DNA]</scope>
    <source>
        <strain evidence="3 4">CCUG 30717</strain>
    </source>
</reference>
<evidence type="ECO:0000259" key="2">
    <source>
        <dbReference type="Pfam" id="PF00857"/>
    </source>
</evidence>
<dbReference type="InterPro" id="IPR036380">
    <property type="entry name" value="Isochorismatase-like_sf"/>
</dbReference>
<evidence type="ECO:0000313" key="4">
    <source>
        <dbReference type="Proteomes" id="UP000216188"/>
    </source>
</evidence>
<dbReference type="STRING" id="419475.A8A54_22570"/>
<dbReference type="Gene3D" id="3.40.50.850">
    <property type="entry name" value="Isochorismatase-like"/>
    <property type="match status" value="1"/>
</dbReference>